<organism evidence="2 3">
    <name type="scientific">Euhalothece natronophila Z-M001</name>
    <dbReference type="NCBI Taxonomy" id="522448"/>
    <lineage>
        <taxon>Bacteria</taxon>
        <taxon>Bacillati</taxon>
        <taxon>Cyanobacteriota</taxon>
        <taxon>Cyanophyceae</taxon>
        <taxon>Oscillatoriophycideae</taxon>
        <taxon>Chroococcales</taxon>
        <taxon>Halothecacae</taxon>
        <taxon>Halothece cluster</taxon>
        <taxon>Euhalothece</taxon>
    </lineage>
</organism>
<keyword evidence="1" id="KW-0472">Membrane</keyword>
<dbReference type="EMBL" id="CP042326">
    <property type="protein sequence ID" value="QDZ38527.1"/>
    <property type="molecule type" value="Genomic_DNA"/>
</dbReference>
<feature type="transmembrane region" description="Helical" evidence="1">
    <location>
        <begin position="412"/>
        <end position="430"/>
    </location>
</feature>
<proteinExistence type="predicted"/>
<keyword evidence="1" id="KW-1133">Transmembrane helix</keyword>
<dbReference type="PANTHER" id="PTHR30282:SF0">
    <property type="entry name" value="P-AMINOBENZOYL-GLUTAMATE TRANSPORT PROTEIN"/>
    <property type="match status" value="1"/>
</dbReference>
<feature type="transmembrane region" description="Helical" evidence="1">
    <location>
        <begin position="29"/>
        <end position="49"/>
    </location>
</feature>
<feature type="transmembrane region" description="Helical" evidence="1">
    <location>
        <begin position="442"/>
        <end position="461"/>
    </location>
</feature>
<keyword evidence="1" id="KW-0812">Transmembrane</keyword>
<feature type="transmembrane region" description="Helical" evidence="1">
    <location>
        <begin position="346"/>
        <end position="365"/>
    </location>
</feature>
<evidence type="ECO:0000256" key="1">
    <source>
        <dbReference type="SAM" id="Phobius"/>
    </source>
</evidence>
<dbReference type="KEGG" id="enn:FRE64_00330"/>
<evidence type="ECO:0000313" key="2">
    <source>
        <dbReference type="EMBL" id="QDZ38527.1"/>
    </source>
</evidence>
<feature type="transmembrane region" description="Helical" evidence="1">
    <location>
        <begin position="90"/>
        <end position="109"/>
    </location>
</feature>
<feature type="transmembrane region" description="Helical" evidence="1">
    <location>
        <begin position="142"/>
        <end position="158"/>
    </location>
</feature>
<name>A0A5B8NI11_9CHRO</name>
<dbReference type="GO" id="GO:1902604">
    <property type="term" value="P:p-aminobenzoyl-glutamate transmembrane transport"/>
    <property type="evidence" value="ECO:0007669"/>
    <property type="project" value="InterPro"/>
</dbReference>
<dbReference type="PANTHER" id="PTHR30282">
    <property type="entry name" value="P-AMINOBENZOYL GLUTAMATE TRANSPORTER"/>
    <property type="match status" value="1"/>
</dbReference>
<feature type="transmembrane region" description="Helical" evidence="1">
    <location>
        <begin position="385"/>
        <end position="405"/>
    </location>
</feature>
<gene>
    <name evidence="2" type="ORF">FRE64_00330</name>
</gene>
<dbReference type="AlphaFoldDB" id="A0A5B8NI11"/>
<accession>A0A5B8NI11</accession>
<evidence type="ECO:0000313" key="3">
    <source>
        <dbReference type="Proteomes" id="UP000318453"/>
    </source>
</evidence>
<dbReference type="InterPro" id="IPR004697">
    <property type="entry name" value="AbgT"/>
</dbReference>
<feature type="transmembrane region" description="Helical" evidence="1">
    <location>
        <begin position="213"/>
        <end position="231"/>
    </location>
</feature>
<protein>
    <submittedName>
        <fullName evidence="2">AbgT family transporter</fullName>
    </submittedName>
</protein>
<keyword evidence="3" id="KW-1185">Reference proteome</keyword>
<dbReference type="OrthoDB" id="3314392at2"/>
<feature type="transmembrane region" description="Helical" evidence="1">
    <location>
        <begin position="264"/>
        <end position="283"/>
    </location>
</feature>
<sequence length="511" mass="54863">MSLNSPKGNGLTAILDRIERIGNRLPDPVTLFALLTLLVILASAIAAGFNLSAINPATEETVEAVSLLTGEGIRRIISEAVPNFIEFPPLGTVLVAILGVGIAQHSGLLGTALRRLVLIAPAKFASPMVVFAGVMSNLAADAGYVILVPLAAVIFRVFQRHPIAGLVAGFAGVSGGFSANLIINPLDPLLAGLSQSGASLINNDYSVNAMANYYFMAISTFLITFVGWYVTDYIVEPRLGNYDSEETTTEPESLTPSQRKGLRWAGYTLLAYIICLGLLTLPPEAILRDPETDSLITEASSPFIDGIVFLVALGFFFPGLVYGKVAGTIKNDKDAANAMSQAMSSMGYYLVLAFVAAQFIAYFDWSNLGIIFAISGAQFLQATGIEGLPALFLFVAFSIILNLFIGSASAKWAILAPIFVPMLMIIGYSPEATQALYRIGDSSTNIITPLMPYFPVVIAFGQQYDQQLGIGRLIVLMFPYCILFLISWLVLFFLWAMLELPLGPNAPIQLS</sequence>
<dbReference type="Proteomes" id="UP000318453">
    <property type="component" value="Chromosome"/>
</dbReference>
<dbReference type="Pfam" id="PF03806">
    <property type="entry name" value="ABG_transport"/>
    <property type="match status" value="1"/>
</dbReference>
<feature type="transmembrane region" description="Helical" evidence="1">
    <location>
        <begin position="163"/>
        <end position="183"/>
    </location>
</feature>
<reference evidence="2" key="1">
    <citation type="submission" date="2019-08" db="EMBL/GenBank/DDBJ databases">
        <title>Carotenoids and Carotenoid Binding Proteins in the Halophilic Cyanobacterium Euhalothece sp. ZM00.</title>
        <authorList>
            <person name="Cho S.M."/>
            <person name="Song J.Y."/>
            <person name="Park Y.-I."/>
        </authorList>
    </citation>
    <scope>NUCLEOTIDE SEQUENCE [LARGE SCALE GENOMIC DNA]</scope>
    <source>
        <strain evidence="2">Z-M001</strain>
    </source>
</reference>
<dbReference type="GO" id="GO:0015558">
    <property type="term" value="F:secondary active p-aminobenzoyl-glutamate transmembrane transporter activity"/>
    <property type="evidence" value="ECO:0007669"/>
    <property type="project" value="InterPro"/>
</dbReference>
<feature type="transmembrane region" description="Helical" evidence="1">
    <location>
        <begin position="473"/>
        <end position="498"/>
    </location>
</feature>
<dbReference type="RefSeq" id="WP_146294138.1">
    <property type="nucleotide sequence ID" value="NZ_CP042326.1"/>
</dbReference>
<feature type="transmembrane region" description="Helical" evidence="1">
    <location>
        <begin position="303"/>
        <end position="325"/>
    </location>
</feature>